<reference evidence="2 3" key="1">
    <citation type="submission" date="2017-06" db="EMBL/GenBank/DDBJ databases">
        <title>Sequencing and comparative analysis of myxobacterial genomes.</title>
        <authorList>
            <person name="Rupp O."/>
            <person name="Goesmann A."/>
            <person name="Sogaard-Andersen L."/>
        </authorList>
    </citation>
    <scope>NUCLEOTIDE SEQUENCE [LARGE SCALE GENOMIC DNA]</scope>
    <source>
        <strain evidence="2 3">DSM 52655</strain>
    </source>
</reference>
<organism evidence="2 3">
    <name type="scientific">Cystobacter fuscus</name>
    <dbReference type="NCBI Taxonomy" id="43"/>
    <lineage>
        <taxon>Bacteria</taxon>
        <taxon>Pseudomonadati</taxon>
        <taxon>Myxococcota</taxon>
        <taxon>Myxococcia</taxon>
        <taxon>Myxococcales</taxon>
        <taxon>Cystobacterineae</taxon>
        <taxon>Archangiaceae</taxon>
        <taxon>Cystobacter</taxon>
    </lineage>
</organism>
<dbReference type="PANTHER" id="PTHR46825:SF8">
    <property type="entry name" value="BETA-LACTAMASE-RELATED"/>
    <property type="match status" value="1"/>
</dbReference>
<feature type="domain" description="Beta-lactamase-related" evidence="1">
    <location>
        <begin position="35"/>
        <end position="333"/>
    </location>
</feature>
<dbReference type="InterPro" id="IPR012338">
    <property type="entry name" value="Beta-lactam/transpept-like"/>
</dbReference>
<gene>
    <name evidence="2" type="ORF">CYFUS_002962</name>
</gene>
<evidence type="ECO:0000259" key="1">
    <source>
        <dbReference type="Pfam" id="PF00144"/>
    </source>
</evidence>
<accession>A0A250J1Y7</accession>
<dbReference type="Proteomes" id="UP000217257">
    <property type="component" value="Chromosome"/>
</dbReference>
<dbReference type="InterPro" id="IPR050491">
    <property type="entry name" value="AmpC-like"/>
</dbReference>
<dbReference type="Gene3D" id="3.40.710.10">
    <property type="entry name" value="DD-peptidase/beta-lactamase superfamily"/>
    <property type="match status" value="1"/>
</dbReference>
<sequence>MRVSAPSPGPMNLRDTPGSPADALLLATRRYVGAYPSAALCVGITHRGEHHVRMQRGQGEPPAAESLYALGALTQVFTGTLLALLVDRGEARLDTPLQELIPRSLLPDAAAGRITLEQLATHTSGMPYEPPNLWTGTWNPADPYGHYNATLFGDFLRGYHPARPPPRRYAESLIGMGVLGHALSRRLKLNYAHAVRDWLCTPLKLGDTTARPSETQEPRVLRGHTARGEPVPAWTWPALPGAGALYSTVPDLLRFLDANLGHWQVGLTHAARLAHTPRVKAWGKRVGLGWNVSRVRGRPVVWRSSAMGGYSGFLGFSVETDTGVVVLSDHAPSAFASLLRRVPVEAPGFALLTHH</sequence>
<dbReference type="Pfam" id="PF00144">
    <property type="entry name" value="Beta-lactamase"/>
    <property type="match status" value="1"/>
</dbReference>
<dbReference type="KEGG" id="cfus:CYFUS_002962"/>
<protein>
    <recommendedName>
        <fullName evidence="1">Beta-lactamase-related domain-containing protein</fullName>
    </recommendedName>
</protein>
<dbReference type="InterPro" id="IPR001466">
    <property type="entry name" value="Beta-lactam-related"/>
</dbReference>
<dbReference type="EMBL" id="CP022098">
    <property type="protein sequence ID" value="ATB37540.1"/>
    <property type="molecule type" value="Genomic_DNA"/>
</dbReference>
<evidence type="ECO:0000313" key="3">
    <source>
        <dbReference type="Proteomes" id="UP000217257"/>
    </source>
</evidence>
<evidence type="ECO:0000313" key="2">
    <source>
        <dbReference type="EMBL" id="ATB37540.1"/>
    </source>
</evidence>
<dbReference type="PANTHER" id="PTHR46825">
    <property type="entry name" value="D-ALANYL-D-ALANINE-CARBOXYPEPTIDASE/ENDOPEPTIDASE AMPH"/>
    <property type="match status" value="1"/>
</dbReference>
<proteinExistence type="predicted"/>
<dbReference type="SUPFAM" id="SSF56601">
    <property type="entry name" value="beta-lactamase/transpeptidase-like"/>
    <property type="match status" value="1"/>
</dbReference>
<name>A0A250J1Y7_9BACT</name>
<dbReference type="AlphaFoldDB" id="A0A250J1Y7"/>